<proteinExistence type="predicted"/>
<dbReference type="RefSeq" id="WP_154426524.1">
    <property type="nucleotide sequence ID" value="NZ_VUNN01000025.1"/>
</dbReference>
<organism evidence="1 2">
    <name type="scientific">Bullifex porci</name>
    <dbReference type="NCBI Taxonomy" id="2606638"/>
    <lineage>
        <taxon>Bacteria</taxon>
        <taxon>Pseudomonadati</taxon>
        <taxon>Spirochaetota</taxon>
        <taxon>Spirochaetia</taxon>
        <taxon>Spirochaetales</taxon>
        <taxon>Spirochaetaceae</taxon>
        <taxon>Bullifex</taxon>
    </lineage>
</organism>
<evidence type="ECO:0000313" key="1">
    <source>
        <dbReference type="EMBL" id="MSU07097.1"/>
    </source>
</evidence>
<dbReference type="Proteomes" id="UP000460549">
    <property type="component" value="Unassembled WGS sequence"/>
</dbReference>
<accession>A0A7X2PE46</accession>
<name>A0A7X2PE46_9SPIO</name>
<keyword evidence="2" id="KW-1185">Reference proteome</keyword>
<dbReference type="InterPro" id="IPR046484">
    <property type="entry name" value="DUF6577"/>
</dbReference>
<protein>
    <submittedName>
        <fullName evidence="1">Uncharacterized protein</fullName>
    </submittedName>
</protein>
<reference evidence="1 2" key="1">
    <citation type="submission" date="2019-08" db="EMBL/GenBank/DDBJ databases">
        <title>In-depth cultivation of the pig gut microbiome towards novel bacterial diversity and tailored functional studies.</title>
        <authorList>
            <person name="Wylensek D."/>
            <person name="Hitch T.C.A."/>
            <person name="Clavel T."/>
        </authorList>
    </citation>
    <scope>NUCLEOTIDE SEQUENCE [LARGE SCALE GENOMIC DNA]</scope>
    <source>
        <strain evidence="1 2">NM-380-WT-3C1</strain>
    </source>
</reference>
<dbReference type="AlphaFoldDB" id="A0A7X2PE46"/>
<dbReference type="Pfam" id="PF20217">
    <property type="entry name" value="DUF6577"/>
    <property type="match status" value="1"/>
</dbReference>
<dbReference type="EMBL" id="VUNN01000025">
    <property type="protein sequence ID" value="MSU07097.1"/>
    <property type="molecule type" value="Genomic_DNA"/>
</dbReference>
<comment type="caution">
    <text evidence="1">The sequence shown here is derived from an EMBL/GenBank/DDBJ whole genome shotgun (WGS) entry which is preliminary data.</text>
</comment>
<sequence length="246" mass="28987">MVETEFILEKLAKYPTFNRADLHLIMALNNVKTTDNIVNHMIKRMIDNRDIIRIGRNQYKLSGSKKIYQFPHSEQVILLADEIIKAHPFLDFRLFELIQINEFVNHQVANNIIFLFVEGGLETDVFNTLFENHRGSILLKPSIEELYRYMTDDIIVIEKLPSESPKGINAFWDTRLEKMLVDIVVDKILSKVVYKGEYQVIFHDAVEKYAIDKNVIVRYLRRRGAYEKFLKFISEEVNFVSKELKL</sequence>
<gene>
    <name evidence="1" type="ORF">FYJ80_10015</name>
</gene>
<evidence type="ECO:0000313" key="2">
    <source>
        <dbReference type="Proteomes" id="UP000460549"/>
    </source>
</evidence>